<reference evidence="4" key="1">
    <citation type="journal article" date="2013" name="Genetics">
        <title>The draft genome and transcriptome of Panagrellus redivivus are shaped by the harsh demands of a free-living lifestyle.</title>
        <authorList>
            <person name="Srinivasan J."/>
            <person name="Dillman A.R."/>
            <person name="Macchietto M.G."/>
            <person name="Heikkinen L."/>
            <person name="Lakso M."/>
            <person name="Fracchia K.M."/>
            <person name="Antoshechkin I."/>
            <person name="Mortazavi A."/>
            <person name="Wong G."/>
            <person name="Sternberg P.W."/>
        </authorList>
    </citation>
    <scope>NUCLEOTIDE SEQUENCE [LARGE SCALE GENOMIC DNA]</scope>
    <source>
        <strain evidence="4">MT8872</strain>
    </source>
</reference>
<dbReference type="AlphaFoldDB" id="A0A7E4VGB9"/>
<accession>A0A7E4VGB9</accession>
<feature type="chain" id="PRO_5028981848" evidence="2">
    <location>
        <begin position="20"/>
        <end position="103"/>
    </location>
</feature>
<sequence>MKFVAVVIFVFAFILATEAADPITCALCKATFNNLASSLAKDQATTDALATELSTKCNTIASESAQLACATMFQPDNMPILVTEFAASPDVGTTALCTQLEYC</sequence>
<evidence type="ECO:0000259" key="3">
    <source>
        <dbReference type="PROSITE" id="PS50015"/>
    </source>
</evidence>
<proteinExistence type="predicted"/>
<dbReference type="PROSITE" id="PS50015">
    <property type="entry name" value="SAP_B"/>
    <property type="match status" value="1"/>
</dbReference>
<feature type="domain" description="Saposin B-type" evidence="3">
    <location>
        <begin position="21"/>
        <end position="103"/>
    </location>
</feature>
<dbReference type="InterPro" id="IPR008139">
    <property type="entry name" value="SaposinB_dom"/>
</dbReference>
<feature type="signal peptide" evidence="2">
    <location>
        <begin position="1"/>
        <end position="19"/>
    </location>
</feature>
<dbReference type="WBParaSite" id="Pan_g20043.t1">
    <property type="protein sequence ID" value="Pan_g20043.t1"/>
    <property type="gene ID" value="Pan_g20043"/>
</dbReference>
<protein>
    <submittedName>
        <fullName evidence="5">Saposin B-type domain-containing protein</fullName>
    </submittedName>
</protein>
<dbReference type="Proteomes" id="UP000492821">
    <property type="component" value="Unassembled WGS sequence"/>
</dbReference>
<evidence type="ECO:0000256" key="1">
    <source>
        <dbReference type="ARBA" id="ARBA00023157"/>
    </source>
</evidence>
<keyword evidence="2" id="KW-0732">Signal</keyword>
<name>A0A7E4VGB9_PANRE</name>
<dbReference type="Gene3D" id="1.10.225.10">
    <property type="entry name" value="Saposin-like"/>
    <property type="match status" value="1"/>
</dbReference>
<reference evidence="5" key="2">
    <citation type="submission" date="2020-10" db="UniProtKB">
        <authorList>
            <consortium name="WormBaseParasite"/>
        </authorList>
    </citation>
    <scope>IDENTIFICATION</scope>
</reference>
<evidence type="ECO:0000313" key="4">
    <source>
        <dbReference type="Proteomes" id="UP000492821"/>
    </source>
</evidence>
<evidence type="ECO:0000256" key="2">
    <source>
        <dbReference type="SAM" id="SignalP"/>
    </source>
</evidence>
<keyword evidence="4" id="KW-1185">Reference proteome</keyword>
<keyword evidence="1" id="KW-1015">Disulfide bond</keyword>
<evidence type="ECO:0000313" key="5">
    <source>
        <dbReference type="WBParaSite" id="Pan_g20043.t1"/>
    </source>
</evidence>
<organism evidence="4 5">
    <name type="scientific">Panagrellus redivivus</name>
    <name type="common">Microworm</name>
    <dbReference type="NCBI Taxonomy" id="6233"/>
    <lineage>
        <taxon>Eukaryota</taxon>
        <taxon>Metazoa</taxon>
        <taxon>Ecdysozoa</taxon>
        <taxon>Nematoda</taxon>
        <taxon>Chromadorea</taxon>
        <taxon>Rhabditida</taxon>
        <taxon>Tylenchina</taxon>
        <taxon>Panagrolaimomorpha</taxon>
        <taxon>Panagrolaimoidea</taxon>
        <taxon>Panagrolaimidae</taxon>
        <taxon>Panagrellus</taxon>
    </lineage>
</organism>